<dbReference type="Proteomes" id="UP000030652">
    <property type="component" value="Unassembled WGS sequence"/>
</dbReference>
<proteinExistence type="predicted"/>
<sequence>FIIAAHALNQSTLLLSRDRGFLKANFADLEVKGKLS</sequence>
<reference evidence="1 2" key="1">
    <citation type="submission" date="2014-10" db="EMBL/GenBank/DDBJ databases">
        <title>Draft genome of anammox bacterium scalindua brodae, obtained using differential coverage binning of sequence data from two enrichment reactors.</title>
        <authorList>
            <person name="Speth D.R."/>
            <person name="Russ L."/>
            <person name="Kartal B."/>
            <person name="Op den Camp H.J."/>
            <person name="Dutilh B.E."/>
            <person name="Jetten M.S."/>
        </authorList>
    </citation>
    <scope>NUCLEOTIDE SEQUENCE [LARGE SCALE GENOMIC DNA]</scope>
    <source>
        <strain evidence="1">RU1</strain>
    </source>
</reference>
<protein>
    <recommendedName>
        <fullName evidence="3">PIN domain-containing protein</fullName>
    </recommendedName>
</protein>
<organism evidence="1 2">
    <name type="scientific">Candidatus Scalindua brodae</name>
    <dbReference type="NCBI Taxonomy" id="237368"/>
    <lineage>
        <taxon>Bacteria</taxon>
        <taxon>Pseudomonadati</taxon>
        <taxon>Planctomycetota</taxon>
        <taxon>Candidatus Brocadiia</taxon>
        <taxon>Candidatus Brocadiales</taxon>
        <taxon>Candidatus Scalinduaceae</taxon>
        <taxon>Candidatus Scalindua</taxon>
    </lineage>
</organism>
<name>A0A0B0EQ44_9BACT</name>
<comment type="caution">
    <text evidence="1">The sequence shown here is derived from an EMBL/GenBank/DDBJ whole genome shotgun (WGS) entry which is preliminary data.</text>
</comment>
<accession>A0A0B0EQ44</accession>
<evidence type="ECO:0000313" key="2">
    <source>
        <dbReference type="Proteomes" id="UP000030652"/>
    </source>
</evidence>
<evidence type="ECO:0000313" key="1">
    <source>
        <dbReference type="EMBL" id="KHE93971.1"/>
    </source>
</evidence>
<dbReference type="EMBL" id="JRYO01000023">
    <property type="protein sequence ID" value="KHE93971.1"/>
    <property type="molecule type" value="Genomic_DNA"/>
</dbReference>
<dbReference type="AlphaFoldDB" id="A0A0B0EQ44"/>
<feature type="non-terminal residue" evidence="1">
    <location>
        <position position="1"/>
    </location>
</feature>
<evidence type="ECO:0008006" key="3">
    <source>
        <dbReference type="Google" id="ProtNLM"/>
    </source>
</evidence>
<gene>
    <name evidence="1" type="ORF">SCABRO_00259</name>
</gene>